<accession>A0A327JKW6</accession>
<evidence type="ECO:0008006" key="3">
    <source>
        <dbReference type="Google" id="ProtNLM"/>
    </source>
</evidence>
<dbReference type="AlphaFoldDB" id="A0A327JKW6"/>
<protein>
    <recommendedName>
        <fullName evidence="3">3-oxoacyl-ACP reductase</fullName>
    </recommendedName>
</protein>
<organism evidence="1 2">
    <name type="scientific">Rhodobium orientis</name>
    <dbReference type="NCBI Taxonomy" id="34017"/>
    <lineage>
        <taxon>Bacteria</taxon>
        <taxon>Pseudomonadati</taxon>
        <taxon>Pseudomonadota</taxon>
        <taxon>Alphaproteobacteria</taxon>
        <taxon>Hyphomicrobiales</taxon>
        <taxon>Rhodobiaceae</taxon>
        <taxon>Rhodobium</taxon>
    </lineage>
</organism>
<keyword evidence="2" id="KW-1185">Reference proteome</keyword>
<dbReference type="SUPFAM" id="SSF51735">
    <property type="entry name" value="NAD(P)-binding Rossmann-fold domains"/>
    <property type="match status" value="1"/>
</dbReference>
<dbReference type="Proteomes" id="UP000249299">
    <property type="component" value="Unassembled WGS sequence"/>
</dbReference>
<name>A0A327JKW6_9HYPH</name>
<comment type="caution">
    <text evidence="1">The sequence shown here is derived from an EMBL/GenBank/DDBJ whole genome shotgun (WGS) entry which is preliminary data.</text>
</comment>
<reference evidence="1 2" key="1">
    <citation type="submission" date="2017-07" db="EMBL/GenBank/DDBJ databases">
        <title>Draft Genome Sequences of Select Purple Nonsulfur Bacteria.</title>
        <authorList>
            <person name="Lasarre B."/>
            <person name="Mckinlay J.B."/>
        </authorList>
    </citation>
    <scope>NUCLEOTIDE SEQUENCE [LARGE SCALE GENOMIC DNA]</scope>
    <source>
        <strain evidence="1 2">DSM 11290</strain>
    </source>
</reference>
<proteinExistence type="predicted"/>
<evidence type="ECO:0000313" key="2">
    <source>
        <dbReference type="Proteomes" id="UP000249299"/>
    </source>
</evidence>
<evidence type="ECO:0000313" key="1">
    <source>
        <dbReference type="EMBL" id="RAI25974.1"/>
    </source>
</evidence>
<dbReference type="InterPro" id="IPR036291">
    <property type="entry name" value="NAD(P)-bd_dom_sf"/>
</dbReference>
<sequence length="41" mass="4213">MRRIGALSELDGPFLLLAGDQSSFMTGAVIPVDGGHLVTGL</sequence>
<dbReference type="Gene3D" id="3.40.50.720">
    <property type="entry name" value="NAD(P)-binding Rossmann-like Domain"/>
    <property type="match status" value="1"/>
</dbReference>
<dbReference type="OrthoDB" id="286404at2"/>
<dbReference type="EMBL" id="NPEV01000038">
    <property type="protein sequence ID" value="RAI25974.1"/>
    <property type="molecule type" value="Genomic_DNA"/>
</dbReference>
<gene>
    <name evidence="1" type="ORF">CH339_16185</name>
</gene>